<dbReference type="AlphaFoldDB" id="A0A563U8S8"/>
<dbReference type="PANTHER" id="PTHR38471">
    <property type="entry name" value="FOUR HELIX BUNDLE PROTEIN"/>
    <property type="match status" value="1"/>
</dbReference>
<dbReference type="RefSeq" id="WP_146268565.1">
    <property type="nucleotide sequence ID" value="NZ_VOEI01000001.1"/>
</dbReference>
<organism evidence="1 2">
    <name type="scientific">Mucilaginibacter achroorhodeus</name>
    <dbReference type="NCBI Taxonomy" id="2599294"/>
    <lineage>
        <taxon>Bacteria</taxon>
        <taxon>Pseudomonadati</taxon>
        <taxon>Bacteroidota</taxon>
        <taxon>Sphingobacteriia</taxon>
        <taxon>Sphingobacteriales</taxon>
        <taxon>Sphingobacteriaceae</taxon>
        <taxon>Mucilaginibacter</taxon>
    </lineage>
</organism>
<dbReference type="CDD" id="cd16377">
    <property type="entry name" value="23S_rRNA_IVP_like"/>
    <property type="match status" value="1"/>
</dbReference>
<dbReference type="PANTHER" id="PTHR38471:SF2">
    <property type="entry name" value="FOUR HELIX BUNDLE PROTEIN"/>
    <property type="match status" value="1"/>
</dbReference>
<name>A0A563U8S8_9SPHI</name>
<dbReference type="OrthoDB" id="9811959at2"/>
<comment type="caution">
    <text evidence="1">The sequence shown here is derived from an EMBL/GenBank/DDBJ whole genome shotgun (WGS) entry which is preliminary data.</text>
</comment>
<dbReference type="InterPro" id="IPR036583">
    <property type="entry name" value="23S_rRNA_IVS_sf"/>
</dbReference>
<dbReference type="NCBIfam" id="TIGR02436">
    <property type="entry name" value="four helix bundle protein"/>
    <property type="match status" value="1"/>
</dbReference>
<dbReference type="Pfam" id="PF05635">
    <property type="entry name" value="23S_rRNA_IVP"/>
    <property type="match status" value="1"/>
</dbReference>
<sequence length="125" mass="14545">MKSFTDLEVWKKSRMLRNNVSVLTKSFPSEEKYRLTDQIVRSSRSIGNNIAEGHGRYHFADSSKFLLNARGSAIETIDHLVIALDENYIKEETFNKYKEDCEECIKMINGYIKYLRNQSLLSKAN</sequence>
<dbReference type="Proteomes" id="UP000318010">
    <property type="component" value="Unassembled WGS sequence"/>
</dbReference>
<reference evidence="1 2" key="1">
    <citation type="submission" date="2019-07" db="EMBL/GenBank/DDBJ databases">
        <authorList>
            <person name="Kim J."/>
        </authorList>
    </citation>
    <scope>NUCLEOTIDE SEQUENCE [LARGE SCALE GENOMIC DNA]</scope>
    <source>
        <strain evidence="1 2">MJ1a</strain>
    </source>
</reference>
<gene>
    <name evidence="1" type="ORF">FPZ42_00610</name>
</gene>
<accession>A0A563U8S8</accession>
<evidence type="ECO:0000313" key="1">
    <source>
        <dbReference type="EMBL" id="TWR27748.1"/>
    </source>
</evidence>
<dbReference type="Gene3D" id="1.20.1440.60">
    <property type="entry name" value="23S rRNA-intervening sequence"/>
    <property type="match status" value="1"/>
</dbReference>
<evidence type="ECO:0000313" key="2">
    <source>
        <dbReference type="Proteomes" id="UP000318010"/>
    </source>
</evidence>
<dbReference type="InterPro" id="IPR012657">
    <property type="entry name" value="23S_rRNA-intervening_sequence"/>
</dbReference>
<dbReference type="SUPFAM" id="SSF158446">
    <property type="entry name" value="IVS-encoded protein-like"/>
    <property type="match status" value="1"/>
</dbReference>
<keyword evidence="2" id="KW-1185">Reference proteome</keyword>
<proteinExistence type="predicted"/>
<dbReference type="EMBL" id="VOEI01000001">
    <property type="protein sequence ID" value="TWR27748.1"/>
    <property type="molecule type" value="Genomic_DNA"/>
</dbReference>
<protein>
    <submittedName>
        <fullName evidence="1">Four helix bundle protein</fullName>
    </submittedName>
</protein>